<dbReference type="PANTHER" id="PTHR30303">
    <property type="entry name" value="HYDROGENASE ISOENZYMES FORMATION PROTEIN HYPE"/>
    <property type="match status" value="1"/>
</dbReference>
<comment type="similarity">
    <text evidence="1">Belongs to the HypE family.</text>
</comment>
<dbReference type="Pfam" id="PF00586">
    <property type="entry name" value="AIRS"/>
    <property type="match status" value="1"/>
</dbReference>
<evidence type="ECO:0000256" key="1">
    <source>
        <dbReference type="ARBA" id="ARBA00006243"/>
    </source>
</evidence>
<dbReference type="GO" id="GO:0051604">
    <property type="term" value="P:protein maturation"/>
    <property type="evidence" value="ECO:0007669"/>
    <property type="project" value="TreeGrafter"/>
</dbReference>
<evidence type="ECO:0000313" key="4">
    <source>
        <dbReference type="EMBL" id="VVM06189.1"/>
    </source>
</evidence>
<reference evidence="4 5" key="1">
    <citation type="submission" date="2019-09" db="EMBL/GenBank/DDBJ databases">
        <authorList>
            <person name="Cremers G."/>
        </authorList>
    </citation>
    <scope>NUCLEOTIDE SEQUENCE [LARGE SCALE GENOMIC DNA]</scope>
    <source>
        <strain evidence="4">4A</strain>
    </source>
</reference>
<dbReference type="InterPro" id="IPR011854">
    <property type="entry name" value="HypE"/>
</dbReference>
<gene>
    <name evidence="4" type="primary">hypE</name>
    <name evidence="4" type="ORF">MAMT_01045</name>
</gene>
<evidence type="ECO:0000259" key="3">
    <source>
        <dbReference type="Pfam" id="PF02769"/>
    </source>
</evidence>
<dbReference type="PANTHER" id="PTHR30303:SF0">
    <property type="entry name" value="CARBAMOYL DEHYDRATASE HYPE"/>
    <property type="match status" value="1"/>
</dbReference>
<dbReference type="InterPro" id="IPR036921">
    <property type="entry name" value="PurM-like_N_sf"/>
</dbReference>
<dbReference type="InterPro" id="IPR010918">
    <property type="entry name" value="PurM-like_C_dom"/>
</dbReference>
<organism evidence="4 5">
    <name type="scientific">Methylacidimicrobium tartarophylax</name>
    <dbReference type="NCBI Taxonomy" id="1041768"/>
    <lineage>
        <taxon>Bacteria</taxon>
        <taxon>Pseudomonadati</taxon>
        <taxon>Verrucomicrobiota</taxon>
        <taxon>Methylacidimicrobium</taxon>
    </lineage>
</organism>
<dbReference type="Pfam" id="PF02769">
    <property type="entry name" value="AIRS_C"/>
    <property type="match status" value="1"/>
</dbReference>
<dbReference type="RefSeq" id="WP_142659928.1">
    <property type="nucleotide sequence ID" value="NZ_CABFVA020000055.1"/>
</dbReference>
<accession>A0A5E6MAF8</accession>
<dbReference type="NCBIfam" id="TIGR02124">
    <property type="entry name" value="hypE"/>
    <property type="match status" value="1"/>
</dbReference>
<dbReference type="InterPro" id="IPR016188">
    <property type="entry name" value="PurM-like_N"/>
</dbReference>
<protein>
    <submittedName>
        <fullName evidence="4">Hydrogenase expression/formation protein HypE</fullName>
    </submittedName>
</protein>
<evidence type="ECO:0000259" key="2">
    <source>
        <dbReference type="Pfam" id="PF00586"/>
    </source>
</evidence>
<dbReference type="SUPFAM" id="SSF55326">
    <property type="entry name" value="PurM N-terminal domain-like"/>
    <property type="match status" value="1"/>
</dbReference>
<proteinExistence type="inferred from homology"/>
<dbReference type="SUPFAM" id="SSF56042">
    <property type="entry name" value="PurM C-terminal domain-like"/>
    <property type="match status" value="1"/>
</dbReference>
<feature type="domain" description="PurM-like N-terminal" evidence="2">
    <location>
        <begin position="51"/>
        <end position="160"/>
    </location>
</feature>
<dbReference type="EMBL" id="CABFVA020000055">
    <property type="protein sequence ID" value="VVM06189.1"/>
    <property type="molecule type" value="Genomic_DNA"/>
</dbReference>
<dbReference type="Gene3D" id="3.30.1330.10">
    <property type="entry name" value="PurM-like, N-terminal domain"/>
    <property type="match status" value="1"/>
</dbReference>
<evidence type="ECO:0000313" key="5">
    <source>
        <dbReference type="Proteomes" id="UP000334923"/>
    </source>
</evidence>
<dbReference type="InterPro" id="IPR036676">
    <property type="entry name" value="PurM-like_C_sf"/>
</dbReference>
<dbReference type="OrthoDB" id="9801934at2"/>
<keyword evidence="5" id="KW-1185">Reference proteome</keyword>
<name>A0A5E6MAF8_9BACT</name>
<dbReference type="AlphaFoldDB" id="A0A5E6MAF8"/>
<dbReference type="CDD" id="cd02197">
    <property type="entry name" value="HypE"/>
    <property type="match status" value="1"/>
</dbReference>
<dbReference type="PIRSF" id="PIRSF005644">
    <property type="entry name" value="Hdrgns_mtr_HypE"/>
    <property type="match status" value="1"/>
</dbReference>
<sequence>MNPLPTAMACPLPKLDFSEIQLGHGSGGILMQKLLEPLFGLFANPALSERHDGAVVSTGGRIAITTDSFVVSPIFFPGGDIGRLAVHGTVNDLAMCGAYPRYLALGLILEEGLPVLDLWKVLCSVREAADRCSVAIVTGDTKVVERGKGDRIFLHATGVGDLHPQAAVSARRIRPGDQILLNGPVGAHGIAILSVREGFAFESSIESDTAPLHQSVVRLLDRFGTRVHFLRDATRGGLATVLAEAAQQGSKGIEVDEARIPVDEEVGSACEILGLDPLYVANEGRFVALVAPEIAEEALTELRHSGWPKAAAIGTVGEEHPGKVLLRSAIGGKRPLPLLPGEQLPRIC</sequence>
<dbReference type="Gene3D" id="3.90.650.10">
    <property type="entry name" value="PurM-like C-terminal domain"/>
    <property type="match status" value="1"/>
</dbReference>
<feature type="domain" description="PurM-like C-terminal" evidence="3">
    <location>
        <begin position="174"/>
        <end position="324"/>
    </location>
</feature>
<dbReference type="Proteomes" id="UP000334923">
    <property type="component" value="Unassembled WGS sequence"/>
</dbReference>